<reference evidence="1 2" key="1">
    <citation type="submission" date="2021-06" db="EMBL/GenBank/DDBJ databases">
        <authorList>
            <person name="Sun Q."/>
            <person name="Li D."/>
        </authorList>
    </citation>
    <scope>NUCLEOTIDE SEQUENCE [LARGE SCALE GENOMIC DNA]</scope>
    <source>
        <strain evidence="1 2">MSJ-11</strain>
    </source>
</reference>
<dbReference type="RefSeq" id="WP_216438143.1">
    <property type="nucleotide sequence ID" value="NZ_JAHLQF010000001.1"/>
</dbReference>
<evidence type="ECO:0000313" key="2">
    <source>
        <dbReference type="Proteomes" id="UP000726170"/>
    </source>
</evidence>
<comment type="caution">
    <text evidence="1">The sequence shown here is derived from an EMBL/GenBank/DDBJ whole genome shotgun (WGS) entry which is preliminary data.</text>
</comment>
<accession>A0ABS6EF02</accession>
<keyword evidence="2" id="KW-1185">Reference proteome</keyword>
<name>A0ABS6EF02_9CLOT</name>
<evidence type="ECO:0000313" key="1">
    <source>
        <dbReference type="EMBL" id="MBU5483788.1"/>
    </source>
</evidence>
<sequence>MIIWINGAFGSGKSQTAFELHRRIPNSFVYDPEKTGFFIRKNIPKNLNSNDFQDCPMWREFNFSMLKYIAQEYGGTIIVPMTIVNPQYFKEIILKLRNDGVEVKHFVLSSSKETLLKRLRSRGEGKNSWAAKQIDRCIEGLSNEIFKQYIDTENLSIQDVAEKVALLCNIELLPDNRTKFKKVYDRIITQLRQIR</sequence>
<dbReference type="Pfam" id="PF13671">
    <property type="entry name" value="AAA_33"/>
    <property type="match status" value="1"/>
</dbReference>
<organism evidence="1 2">
    <name type="scientific">Clostridium mobile</name>
    <dbReference type="NCBI Taxonomy" id="2841512"/>
    <lineage>
        <taxon>Bacteria</taxon>
        <taxon>Bacillati</taxon>
        <taxon>Bacillota</taxon>
        <taxon>Clostridia</taxon>
        <taxon>Eubacteriales</taxon>
        <taxon>Clostridiaceae</taxon>
        <taxon>Clostridium</taxon>
    </lineage>
</organism>
<protein>
    <submittedName>
        <fullName evidence="1">AAA family ATPase</fullName>
    </submittedName>
</protein>
<dbReference type="EMBL" id="JAHLQF010000001">
    <property type="protein sequence ID" value="MBU5483788.1"/>
    <property type="molecule type" value="Genomic_DNA"/>
</dbReference>
<gene>
    <name evidence="1" type="ORF">KQI86_05550</name>
</gene>
<dbReference type="Proteomes" id="UP000726170">
    <property type="component" value="Unassembled WGS sequence"/>
</dbReference>
<proteinExistence type="predicted"/>